<keyword evidence="7" id="KW-0808">Transferase</keyword>
<evidence type="ECO:0000256" key="1">
    <source>
        <dbReference type="ARBA" id="ARBA00005384"/>
    </source>
</evidence>
<dbReference type="InterPro" id="IPR004839">
    <property type="entry name" value="Aminotransferase_I/II_large"/>
</dbReference>
<evidence type="ECO:0000313" key="7">
    <source>
        <dbReference type="EMBL" id="AYR27014.1"/>
    </source>
</evidence>
<evidence type="ECO:0000256" key="4">
    <source>
        <dbReference type="ARBA" id="ARBA00023125"/>
    </source>
</evidence>
<dbReference type="InterPro" id="IPR015424">
    <property type="entry name" value="PyrdxlP-dep_Trfase"/>
</dbReference>
<evidence type="ECO:0000313" key="8">
    <source>
        <dbReference type="Proteomes" id="UP000269199"/>
    </source>
</evidence>
<dbReference type="PROSITE" id="PS50949">
    <property type="entry name" value="HTH_GNTR"/>
    <property type="match status" value="1"/>
</dbReference>
<feature type="domain" description="HTH gntR-type" evidence="6">
    <location>
        <begin position="29"/>
        <end position="97"/>
    </location>
</feature>
<dbReference type="InterPro" id="IPR000524">
    <property type="entry name" value="Tscrpt_reg_HTH_GntR"/>
</dbReference>
<dbReference type="CDD" id="cd00609">
    <property type="entry name" value="AAT_like"/>
    <property type="match status" value="1"/>
</dbReference>
<name>A0AAD0UC14_9BURK</name>
<evidence type="ECO:0000256" key="2">
    <source>
        <dbReference type="ARBA" id="ARBA00022898"/>
    </source>
</evidence>
<keyword evidence="3" id="KW-0805">Transcription regulation</keyword>
<evidence type="ECO:0000256" key="5">
    <source>
        <dbReference type="ARBA" id="ARBA00023163"/>
    </source>
</evidence>
<dbReference type="PANTHER" id="PTHR46577">
    <property type="entry name" value="HTH-TYPE TRANSCRIPTIONAL REGULATORY PROTEIN GABR"/>
    <property type="match status" value="1"/>
</dbReference>
<keyword evidence="4" id="KW-0238">DNA-binding</keyword>
<dbReference type="InterPro" id="IPR051446">
    <property type="entry name" value="HTH_trans_reg/aminotransferase"/>
</dbReference>
<dbReference type="InterPro" id="IPR015421">
    <property type="entry name" value="PyrdxlP-dep_Trfase_major"/>
</dbReference>
<dbReference type="InterPro" id="IPR036390">
    <property type="entry name" value="WH_DNA-bd_sf"/>
</dbReference>
<dbReference type="GO" id="GO:0008483">
    <property type="term" value="F:transaminase activity"/>
    <property type="evidence" value="ECO:0007669"/>
    <property type="project" value="UniProtKB-KW"/>
</dbReference>
<reference evidence="7 8" key="1">
    <citation type="submission" date="2017-11" db="EMBL/GenBank/DDBJ databases">
        <title>Complete genome sequence of Herbaspirillum rubrisubalbicans DSM 11543.</title>
        <authorList>
            <person name="Chen M."/>
            <person name="An Q."/>
        </authorList>
    </citation>
    <scope>NUCLEOTIDE SEQUENCE [LARGE SCALE GENOMIC DNA]</scope>
    <source>
        <strain evidence="7 8">DSM 11543</strain>
    </source>
</reference>
<keyword evidence="7" id="KW-0032">Aminotransferase</keyword>
<comment type="similarity">
    <text evidence="1">In the C-terminal section; belongs to the class-I pyridoxal-phosphate-dependent aminotransferase family.</text>
</comment>
<dbReference type="EMBL" id="CP024996">
    <property type="protein sequence ID" value="AYR27014.1"/>
    <property type="molecule type" value="Genomic_DNA"/>
</dbReference>
<evidence type="ECO:0000259" key="6">
    <source>
        <dbReference type="PROSITE" id="PS50949"/>
    </source>
</evidence>
<dbReference type="CDD" id="cd07377">
    <property type="entry name" value="WHTH_GntR"/>
    <property type="match status" value="1"/>
</dbReference>
<dbReference type="Gene3D" id="3.40.640.10">
    <property type="entry name" value="Type I PLP-dependent aspartate aminotransferase-like (Major domain)"/>
    <property type="match status" value="1"/>
</dbReference>
<dbReference type="Proteomes" id="UP000269199">
    <property type="component" value="Chromosome"/>
</dbReference>
<dbReference type="PANTHER" id="PTHR46577:SF1">
    <property type="entry name" value="HTH-TYPE TRANSCRIPTIONAL REGULATORY PROTEIN GABR"/>
    <property type="match status" value="1"/>
</dbReference>
<sequence>MLSTGKPSEESTMPKNSTLWVPKLKKGSGPLYLAIANAIAEDVATGQLQPEQRLPPQRKLAELLALDFTTVARAYTEAHRRGLVDSVVGRGTFVCGKRRPRIPRVTEGRPNVDMSMNMPPEPESSELVALMQAGWNKVNGKLRELMRYQDFGGSAEDREAGALWLRRRGLVVEPQRLLVTPGAQCALLAILTMLVGPGGVLCCEDVTYPGLRALAGQLGIKLVGLPMDNEGIDAVAFAGACAQYAPKALYCNPTLLNPTTCTTSLSRRQALVEIARHYEVAIIEDDAYGFLPRTAPPAIASLGSELTFYVTGLAKSVGAGLRIAYLVAPDASSAARLTASLRATTVMASPITSTLATHWIRDGVADLALANIRKESMARQKIAARILPEHSYASEPEAFHLWIKLRGGWQASSFAAQMRSSGIGVVASDAFAVSAAPEQAVRVCIGGIASRHDIQHALEVIRDALNEAPLARPAVV</sequence>
<accession>A0AAD0UC14</accession>
<dbReference type="InterPro" id="IPR036388">
    <property type="entry name" value="WH-like_DNA-bd_sf"/>
</dbReference>
<proteinExistence type="inferred from homology"/>
<dbReference type="SUPFAM" id="SSF53383">
    <property type="entry name" value="PLP-dependent transferases"/>
    <property type="match status" value="1"/>
</dbReference>
<dbReference type="AlphaFoldDB" id="A0AAD0UC14"/>
<dbReference type="Gene3D" id="1.10.10.10">
    <property type="entry name" value="Winged helix-like DNA-binding domain superfamily/Winged helix DNA-binding domain"/>
    <property type="match status" value="1"/>
</dbReference>
<keyword evidence="5" id="KW-0804">Transcription</keyword>
<keyword evidence="2" id="KW-0663">Pyridoxal phosphate</keyword>
<dbReference type="GO" id="GO:0003700">
    <property type="term" value="F:DNA-binding transcription factor activity"/>
    <property type="evidence" value="ECO:0007669"/>
    <property type="project" value="InterPro"/>
</dbReference>
<dbReference type="Pfam" id="PF00155">
    <property type="entry name" value="Aminotran_1_2"/>
    <property type="match status" value="1"/>
</dbReference>
<dbReference type="GO" id="GO:0003677">
    <property type="term" value="F:DNA binding"/>
    <property type="evidence" value="ECO:0007669"/>
    <property type="project" value="UniProtKB-KW"/>
</dbReference>
<protein>
    <submittedName>
        <fullName evidence="7">PLP-dependent aminotransferase family protein</fullName>
    </submittedName>
</protein>
<dbReference type="GO" id="GO:0030170">
    <property type="term" value="F:pyridoxal phosphate binding"/>
    <property type="evidence" value="ECO:0007669"/>
    <property type="project" value="InterPro"/>
</dbReference>
<dbReference type="SUPFAM" id="SSF46785">
    <property type="entry name" value="Winged helix' DNA-binding domain"/>
    <property type="match status" value="1"/>
</dbReference>
<dbReference type="SMART" id="SM00345">
    <property type="entry name" value="HTH_GNTR"/>
    <property type="match status" value="1"/>
</dbReference>
<dbReference type="Pfam" id="PF00392">
    <property type="entry name" value="GntR"/>
    <property type="match status" value="1"/>
</dbReference>
<gene>
    <name evidence="7" type="ORF">RC54_15325</name>
</gene>
<evidence type="ECO:0000256" key="3">
    <source>
        <dbReference type="ARBA" id="ARBA00023015"/>
    </source>
</evidence>
<organism evidence="7 8">
    <name type="scientific">Herbaspirillum rubrisubalbicans</name>
    <dbReference type="NCBI Taxonomy" id="80842"/>
    <lineage>
        <taxon>Bacteria</taxon>
        <taxon>Pseudomonadati</taxon>
        <taxon>Pseudomonadota</taxon>
        <taxon>Betaproteobacteria</taxon>
        <taxon>Burkholderiales</taxon>
        <taxon>Oxalobacteraceae</taxon>
        <taxon>Herbaspirillum</taxon>
    </lineage>
</organism>